<dbReference type="EMBL" id="JAAFGW010000088">
    <property type="protein sequence ID" value="NDP48171.1"/>
    <property type="molecule type" value="Genomic_DNA"/>
</dbReference>
<feature type="compositionally biased region" description="Basic and acidic residues" evidence="1">
    <location>
        <begin position="75"/>
        <end position="93"/>
    </location>
</feature>
<proteinExistence type="predicted"/>
<reference evidence="3 4" key="1">
    <citation type="submission" date="2019-09" db="EMBL/GenBank/DDBJ databases">
        <title>H2 Metabolism Revealed by Metagenomic Analysis in Subglacial Sediment of East Antarctica.</title>
        <authorList>
            <person name="Yang Z."/>
            <person name="Zhang Y."/>
            <person name="Lv Y."/>
            <person name="Yan W."/>
            <person name="Xiao X."/>
            <person name="Sun B."/>
            <person name="Ma H."/>
        </authorList>
    </citation>
    <scope>NUCLEOTIDE SEQUENCE [LARGE SCALE GENOMIC DNA]</scope>
    <source>
        <strain evidence="3">Bin2_2</strain>
    </source>
</reference>
<evidence type="ECO:0000313" key="4">
    <source>
        <dbReference type="Proteomes" id="UP000483432"/>
    </source>
</evidence>
<evidence type="ECO:0000313" key="3">
    <source>
        <dbReference type="EMBL" id="NDP48171.1"/>
    </source>
</evidence>
<protein>
    <submittedName>
        <fullName evidence="3">Uncharacterized protein</fullName>
    </submittedName>
</protein>
<accession>A0A7C9K2T8</accession>
<name>A0A7C9K2T8_9PROT</name>
<feature type="region of interest" description="Disordered" evidence="1">
    <location>
        <begin position="35"/>
        <end position="93"/>
    </location>
</feature>
<keyword evidence="2" id="KW-0732">Signal</keyword>
<feature type="chain" id="PRO_5028917064" evidence="2">
    <location>
        <begin position="25"/>
        <end position="93"/>
    </location>
</feature>
<feature type="compositionally biased region" description="Basic and acidic residues" evidence="1">
    <location>
        <begin position="36"/>
        <end position="65"/>
    </location>
</feature>
<organism evidence="3 4">
    <name type="scientific">Sulfuriferula multivorans</name>
    <dbReference type="NCBI Taxonomy" id="1559896"/>
    <lineage>
        <taxon>Bacteria</taxon>
        <taxon>Pseudomonadati</taxon>
        <taxon>Pseudomonadota</taxon>
        <taxon>Betaproteobacteria</taxon>
        <taxon>Nitrosomonadales</taxon>
        <taxon>Sulfuricellaceae</taxon>
        <taxon>Sulfuriferula</taxon>
    </lineage>
</organism>
<dbReference type="Proteomes" id="UP000483432">
    <property type="component" value="Unassembled WGS sequence"/>
</dbReference>
<evidence type="ECO:0000256" key="2">
    <source>
        <dbReference type="SAM" id="SignalP"/>
    </source>
</evidence>
<dbReference type="AlphaFoldDB" id="A0A7C9K2T8"/>
<gene>
    <name evidence="3" type="ORF">GZ085_07230</name>
</gene>
<comment type="caution">
    <text evidence="3">The sequence shown here is derived from an EMBL/GenBank/DDBJ whole genome shotgun (WGS) entry which is preliminary data.</text>
</comment>
<feature type="signal peptide" evidence="2">
    <location>
        <begin position="1"/>
        <end position="24"/>
    </location>
</feature>
<sequence>MNARNNLILGAAVLGLALAAPVQAAPDFIEGSFIVAKRDQPDDARQDKRETRKSDRRDSKHEAGRETPPGYGYGYERRQQEKNEQDDRSRDRR</sequence>
<evidence type="ECO:0000256" key="1">
    <source>
        <dbReference type="SAM" id="MobiDB-lite"/>
    </source>
</evidence>